<dbReference type="PANTHER" id="PTHR13136">
    <property type="entry name" value="TESTIS DEVELOPMENT PROTEIN PRTD"/>
    <property type="match status" value="1"/>
</dbReference>
<feature type="domain" description="KANL3/Tex30 alpha/beta hydrolase-like" evidence="1">
    <location>
        <begin position="14"/>
        <end position="210"/>
    </location>
</feature>
<accession>A0A2H9T8E0</accession>
<evidence type="ECO:0000313" key="2">
    <source>
        <dbReference type="EMBL" id="PJE79510.1"/>
    </source>
</evidence>
<gene>
    <name evidence="2" type="ORF">CI610_01516</name>
</gene>
<sequence>MEQQFVWNKNNAADAVLMLAHGAGADKNSSFMATMADLLCERRISVVRFDFPYMVRRRDTGKKYPPDRQPVLLNCWQAVVASVKQNTSLPLFIGGKSMGGRMATLLAAENKQVQQVCSGVVCLGYPFYVLGKPDKPRIDHLRDISLPVLIQQGSRDAMGNREEVTAYRLKEPVQIEWFEDGNHDLKPRKASGLTHTVHLQKASDNIASFIRKVKSEQETIREEMN</sequence>
<reference evidence="2" key="1">
    <citation type="journal article" date="2017" name="Appl. Environ. Microbiol.">
        <title>Molecular characterization of an Endozoicomonas-like organism causing infection in king scallop Pecten maximus L.</title>
        <authorList>
            <person name="Cano I."/>
            <person name="van Aerle R."/>
            <person name="Ross S."/>
            <person name="Verner-Jeffreys D.W."/>
            <person name="Paley R.K."/>
            <person name="Rimmer G."/>
            <person name="Ryder D."/>
            <person name="Hooper P."/>
            <person name="Stone D."/>
            <person name="Feist S.W."/>
        </authorList>
    </citation>
    <scope>NUCLEOTIDE SEQUENCE</scope>
</reference>
<protein>
    <recommendedName>
        <fullName evidence="1">KANL3/Tex30 alpha/beta hydrolase-like domain-containing protein</fullName>
    </recommendedName>
</protein>
<dbReference type="SUPFAM" id="SSF53474">
    <property type="entry name" value="alpha/beta-Hydrolases"/>
    <property type="match status" value="1"/>
</dbReference>
<dbReference type="InterPro" id="IPR026555">
    <property type="entry name" value="NSL3/Tex30"/>
</dbReference>
<dbReference type="Pfam" id="PF20408">
    <property type="entry name" value="Abhydrolase_11"/>
    <property type="match status" value="1"/>
</dbReference>
<dbReference type="InterPro" id="IPR046879">
    <property type="entry name" value="KANL3/Tex30_Abhydrolase"/>
</dbReference>
<name>A0A2H9T8E0_9ZZZZ</name>
<dbReference type="AlphaFoldDB" id="A0A2H9T8E0"/>
<comment type="caution">
    <text evidence="2">The sequence shown here is derived from an EMBL/GenBank/DDBJ whole genome shotgun (WGS) entry which is preliminary data.</text>
</comment>
<proteinExistence type="predicted"/>
<dbReference type="PANTHER" id="PTHR13136:SF11">
    <property type="entry name" value="TESTIS-EXPRESSED PROTEIN 30"/>
    <property type="match status" value="1"/>
</dbReference>
<dbReference type="Gene3D" id="3.40.50.1820">
    <property type="entry name" value="alpha/beta hydrolase"/>
    <property type="match status" value="1"/>
</dbReference>
<dbReference type="EMBL" id="NSIT01000064">
    <property type="protein sequence ID" value="PJE79510.1"/>
    <property type="molecule type" value="Genomic_DNA"/>
</dbReference>
<organism evidence="2">
    <name type="scientific">invertebrate metagenome</name>
    <dbReference type="NCBI Taxonomy" id="1711999"/>
    <lineage>
        <taxon>unclassified sequences</taxon>
        <taxon>metagenomes</taxon>
        <taxon>organismal metagenomes</taxon>
    </lineage>
</organism>
<dbReference type="InterPro" id="IPR029058">
    <property type="entry name" value="AB_hydrolase_fold"/>
</dbReference>
<evidence type="ECO:0000259" key="1">
    <source>
        <dbReference type="Pfam" id="PF20408"/>
    </source>
</evidence>